<dbReference type="EMBL" id="SLVX01000001">
    <property type="protein sequence ID" value="TCN48882.1"/>
    <property type="molecule type" value="Genomic_DNA"/>
</dbReference>
<gene>
    <name evidence="1" type="ORF">EV665_101621</name>
</gene>
<dbReference type="RefSeq" id="WP_133033037.1">
    <property type="nucleotide sequence ID" value="NZ_BAABEI010000012.1"/>
</dbReference>
<reference evidence="1 2" key="1">
    <citation type="submission" date="2019-03" db="EMBL/GenBank/DDBJ databases">
        <title>Genomic Encyclopedia of Type Strains, Phase IV (KMG-IV): sequencing the most valuable type-strain genomes for metagenomic binning, comparative biology and taxonomic classification.</title>
        <authorList>
            <person name="Goeker M."/>
        </authorList>
    </citation>
    <scope>NUCLEOTIDE SEQUENCE [LARGE SCALE GENOMIC DNA]</scope>
    <source>
        <strain evidence="1 2">DSM 18401</strain>
    </source>
</reference>
<comment type="caution">
    <text evidence="1">The sequence shown here is derived from an EMBL/GenBank/DDBJ whole genome shotgun (WGS) entry which is preliminary data.</text>
</comment>
<protein>
    <submittedName>
        <fullName evidence="1">Uncharacterized protein</fullName>
    </submittedName>
</protein>
<evidence type="ECO:0000313" key="1">
    <source>
        <dbReference type="EMBL" id="TCN48882.1"/>
    </source>
</evidence>
<evidence type="ECO:0000313" key="2">
    <source>
        <dbReference type="Proteomes" id="UP000295351"/>
    </source>
</evidence>
<dbReference type="AlphaFoldDB" id="A0A4R2D6R4"/>
<dbReference type="Proteomes" id="UP000295351">
    <property type="component" value="Unassembled WGS sequence"/>
</dbReference>
<accession>A0A4R2D6R4</accession>
<name>A0A4R2D6R4_SHIGR</name>
<keyword evidence="2" id="KW-1185">Reference proteome</keyword>
<organism evidence="1 2">
    <name type="scientific">Shinella granuli</name>
    <dbReference type="NCBI Taxonomy" id="323621"/>
    <lineage>
        <taxon>Bacteria</taxon>
        <taxon>Pseudomonadati</taxon>
        <taxon>Pseudomonadota</taxon>
        <taxon>Alphaproteobacteria</taxon>
        <taxon>Hyphomicrobiales</taxon>
        <taxon>Rhizobiaceae</taxon>
        <taxon>Shinella</taxon>
    </lineage>
</organism>
<proteinExistence type="predicted"/>
<sequence length="135" mass="15315">MKIELKDFKTNGRTMGYVAHFDVLLDDIVLVRDLTLQRPDKFPNEAWLLLPSLARDDRRTAWFAHDLRTEIGQRAATAFGAVSGISLEYTAPRPRRHEDPPIEDTKKPAVANWLERVTAVKAERDDAGLHRVLAA</sequence>